<accession>A0AAW1RA78</accession>
<dbReference type="EMBL" id="JALJOR010000001">
    <property type="protein sequence ID" value="KAK9830267.1"/>
    <property type="molecule type" value="Genomic_DNA"/>
</dbReference>
<protein>
    <submittedName>
        <fullName evidence="2">Uncharacterized protein</fullName>
    </submittedName>
</protein>
<gene>
    <name evidence="2" type="ORF">WJX72_010684</name>
</gene>
<organism evidence="2 3">
    <name type="scientific">[Myrmecia] bisecta</name>
    <dbReference type="NCBI Taxonomy" id="41462"/>
    <lineage>
        <taxon>Eukaryota</taxon>
        <taxon>Viridiplantae</taxon>
        <taxon>Chlorophyta</taxon>
        <taxon>core chlorophytes</taxon>
        <taxon>Trebouxiophyceae</taxon>
        <taxon>Trebouxiales</taxon>
        <taxon>Trebouxiaceae</taxon>
        <taxon>Myrmecia</taxon>
    </lineage>
</organism>
<feature type="transmembrane region" description="Helical" evidence="1">
    <location>
        <begin position="50"/>
        <end position="67"/>
    </location>
</feature>
<name>A0AAW1RA78_9CHLO</name>
<reference evidence="2 3" key="1">
    <citation type="journal article" date="2024" name="Nat. Commun.">
        <title>Phylogenomics reveals the evolutionary origins of lichenization in chlorophyte algae.</title>
        <authorList>
            <person name="Puginier C."/>
            <person name="Libourel C."/>
            <person name="Otte J."/>
            <person name="Skaloud P."/>
            <person name="Haon M."/>
            <person name="Grisel S."/>
            <person name="Petersen M."/>
            <person name="Berrin J.G."/>
            <person name="Delaux P.M."/>
            <person name="Dal Grande F."/>
            <person name="Keller J."/>
        </authorList>
    </citation>
    <scope>NUCLEOTIDE SEQUENCE [LARGE SCALE GENOMIC DNA]</scope>
    <source>
        <strain evidence="2 3">SAG 2043</strain>
    </source>
</reference>
<keyword evidence="1" id="KW-0812">Transmembrane</keyword>
<dbReference type="Proteomes" id="UP001489004">
    <property type="component" value="Unassembled WGS sequence"/>
</dbReference>
<feature type="transmembrane region" description="Helical" evidence="1">
    <location>
        <begin position="19"/>
        <end position="38"/>
    </location>
</feature>
<keyword evidence="1" id="KW-1133">Transmembrane helix</keyword>
<sequence>MAEHPGVRPEDRQKRTPNYGLLVPLIYAPALPLLRIGLTGRVPNKVRNGILAGTILVALAHAGYVMSADSSMGAGN</sequence>
<evidence type="ECO:0000256" key="1">
    <source>
        <dbReference type="SAM" id="Phobius"/>
    </source>
</evidence>
<proteinExistence type="predicted"/>
<comment type="caution">
    <text evidence="2">The sequence shown here is derived from an EMBL/GenBank/DDBJ whole genome shotgun (WGS) entry which is preliminary data.</text>
</comment>
<evidence type="ECO:0000313" key="2">
    <source>
        <dbReference type="EMBL" id="KAK9830267.1"/>
    </source>
</evidence>
<dbReference type="AlphaFoldDB" id="A0AAW1RA78"/>
<keyword evidence="3" id="KW-1185">Reference proteome</keyword>
<evidence type="ECO:0000313" key="3">
    <source>
        <dbReference type="Proteomes" id="UP001489004"/>
    </source>
</evidence>
<keyword evidence="1" id="KW-0472">Membrane</keyword>